<reference evidence="1 2" key="1">
    <citation type="submission" date="2019-06" db="EMBL/GenBank/DDBJ databases">
        <title>Sequencing the genomes of 1000 actinobacteria strains.</title>
        <authorList>
            <person name="Klenk H.-P."/>
        </authorList>
    </citation>
    <scope>NUCLEOTIDE SEQUENCE [LARGE SCALE GENOMIC DNA]</scope>
    <source>
        <strain evidence="1 2">DSM 25218</strain>
    </source>
</reference>
<organism evidence="1 2">
    <name type="scientific">Nocardioides albertanoniae</name>
    <dbReference type="NCBI Taxonomy" id="1175486"/>
    <lineage>
        <taxon>Bacteria</taxon>
        <taxon>Bacillati</taxon>
        <taxon>Actinomycetota</taxon>
        <taxon>Actinomycetes</taxon>
        <taxon>Propionibacteriales</taxon>
        <taxon>Nocardioidaceae</taxon>
        <taxon>Nocardioides</taxon>
    </lineage>
</organism>
<dbReference type="EMBL" id="VFOV01000001">
    <property type="protein sequence ID" value="TQL69767.1"/>
    <property type="molecule type" value="Genomic_DNA"/>
</dbReference>
<dbReference type="Proteomes" id="UP000320209">
    <property type="component" value="Unassembled WGS sequence"/>
</dbReference>
<gene>
    <name evidence="1" type="ORF">FB381_3682</name>
</gene>
<dbReference type="OrthoDB" id="5143991at2"/>
<keyword evidence="2" id="KW-1185">Reference proteome</keyword>
<proteinExistence type="predicted"/>
<dbReference type="RefSeq" id="WP_141781605.1">
    <property type="nucleotide sequence ID" value="NZ_VFOV01000001.1"/>
</dbReference>
<sequence>MTSLSDFSAAEITQLLDAPGVVQKAMIVADGRPGTGQFLKAAARSAMVFRAAQQDENELVRALALALRDRGKAVSGTDEPGTDLLHPDSSGEADRAVEAFAAAVAVLRGRSEESDLEAYAAWVQAVATQVAETTTVKDGLLRRQARITPSERELLERMAGVLER</sequence>
<evidence type="ECO:0000313" key="2">
    <source>
        <dbReference type="Proteomes" id="UP000320209"/>
    </source>
</evidence>
<evidence type="ECO:0000313" key="1">
    <source>
        <dbReference type="EMBL" id="TQL69767.1"/>
    </source>
</evidence>
<name>A0A543AB45_9ACTN</name>
<protein>
    <submittedName>
        <fullName evidence="1">Uncharacterized protein</fullName>
    </submittedName>
</protein>
<dbReference type="AlphaFoldDB" id="A0A543AB45"/>
<accession>A0A543AB45</accession>
<comment type="caution">
    <text evidence="1">The sequence shown here is derived from an EMBL/GenBank/DDBJ whole genome shotgun (WGS) entry which is preliminary data.</text>
</comment>